<feature type="disulfide bond" evidence="14">
    <location>
        <begin position="1002"/>
        <end position="1035"/>
    </location>
</feature>
<dbReference type="Gene3D" id="2.60.120.200">
    <property type="match status" value="1"/>
</dbReference>
<evidence type="ECO:0000256" key="9">
    <source>
        <dbReference type="ARBA" id="ARBA00022824"/>
    </source>
</evidence>
<dbReference type="InterPro" id="IPR041233">
    <property type="entry name" value="Melibiase_C"/>
</dbReference>
<evidence type="ECO:0000256" key="14">
    <source>
        <dbReference type="PIRSR" id="PIRSR601580-3"/>
    </source>
</evidence>
<evidence type="ECO:0000256" key="6">
    <source>
        <dbReference type="ARBA" id="ARBA00022692"/>
    </source>
</evidence>
<dbReference type="GO" id="GO:0004557">
    <property type="term" value="F:alpha-galactosidase activity"/>
    <property type="evidence" value="ECO:0007669"/>
    <property type="project" value="UniProtKB-EC"/>
</dbReference>
<dbReference type="CDD" id="cd14792">
    <property type="entry name" value="GH27"/>
    <property type="match status" value="1"/>
</dbReference>
<evidence type="ECO:0000256" key="1">
    <source>
        <dbReference type="ARBA" id="ARBA00001255"/>
    </source>
</evidence>
<dbReference type="Pfam" id="PF16499">
    <property type="entry name" value="Melibiase_2"/>
    <property type="match status" value="1"/>
</dbReference>
<dbReference type="PROSITE" id="PS00512">
    <property type="entry name" value="ALPHA_GALACTOSIDASE"/>
    <property type="match status" value="1"/>
</dbReference>
<dbReference type="SUPFAM" id="SSF49899">
    <property type="entry name" value="Concanavalin A-like lectins/glucanases"/>
    <property type="match status" value="1"/>
</dbReference>
<comment type="catalytic activity">
    <reaction evidence="1 15">
        <text>Hydrolysis of terminal, non-reducing alpha-D-galactose residues in alpha-D-galactosides, including galactose oligosaccharides, galactomannans and galactolipids.</text>
        <dbReference type="EC" id="3.2.1.22"/>
    </reaction>
</comment>
<feature type="domain" description="Alpha galactosidase C-terminal" evidence="17">
    <location>
        <begin position="784"/>
        <end position="863"/>
    </location>
</feature>
<evidence type="ECO:0000256" key="2">
    <source>
        <dbReference type="ARBA" id="ARBA00004389"/>
    </source>
</evidence>
<dbReference type="InterPro" id="IPR013785">
    <property type="entry name" value="Aldolase_TIM"/>
</dbReference>
<comment type="similarity">
    <text evidence="4">Belongs to the calreticulin family.</text>
</comment>
<dbReference type="Gene3D" id="2.10.250.10">
    <property type="entry name" value="Calreticulin/calnexin, P domain"/>
    <property type="match status" value="1"/>
</dbReference>
<keyword evidence="9" id="KW-0256">Endoplasmic reticulum</keyword>
<dbReference type="InterPro" id="IPR000111">
    <property type="entry name" value="Glyco_hydro_27/36_CS"/>
</dbReference>
<dbReference type="PANTHER" id="PTHR11073:SF1">
    <property type="entry name" value="CALNEXIN 14D-RELATED"/>
    <property type="match status" value="1"/>
</dbReference>
<reference evidence="18 19" key="1">
    <citation type="submission" date="2016-02" db="EMBL/GenBank/DDBJ databases">
        <title>Genome analysis of coral dinoflagellate symbionts highlights evolutionary adaptations to a symbiotic lifestyle.</title>
        <authorList>
            <person name="Aranda M."/>
            <person name="Li Y."/>
            <person name="Liew Y.J."/>
            <person name="Baumgarten S."/>
            <person name="Simakov O."/>
            <person name="Wilson M."/>
            <person name="Piel J."/>
            <person name="Ashoor H."/>
            <person name="Bougouffa S."/>
            <person name="Bajic V.B."/>
            <person name="Ryu T."/>
            <person name="Ravasi T."/>
            <person name="Bayer T."/>
            <person name="Micklem G."/>
            <person name="Kim H."/>
            <person name="Bhak J."/>
            <person name="Lajeunesse T.C."/>
            <person name="Voolstra C.R."/>
        </authorList>
    </citation>
    <scope>NUCLEOTIDE SEQUENCE [LARGE SCALE GENOMIC DNA]</scope>
    <source>
        <strain evidence="18 19">CCMP2467</strain>
    </source>
</reference>
<feature type="compositionally biased region" description="Basic and acidic residues" evidence="16">
    <location>
        <begin position="1362"/>
        <end position="1381"/>
    </location>
</feature>
<dbReference type="Gene3D" id="2.60.40.1180">
    <property type="entry name" value="Golgi alpha-mannosidase II"/>
    <property type="match status" value="1"/>
</dbReference>
<dbReference type="EC" id="3.2.1.22" evidence="5 15"/>
<accession>A0A1Q9D4L4</accession>
<dbReference type="PRINTS" id="PR00740">
    <property type="entry name" value="GLHYDRLASE27"/>
</dbReference>
<dbReference type="InterPro" id="IPR013780">
    <property type="entry name" value="Glyco_hydro_b"/>
</dbReference>
<dbReference type="InterPro" id="IPR017853">
    <property type="entry name" value="GH"/>
</dbReference>
<dbReference type="GO" id="GO:0005975">
    <property type="term" value="P:carbohydrate metabolic process"/>
    <property type="evidence" value="ECO:0007669"/>
    <property type="project" value="InterPro"/>
</dbReference>
<evidence type="ECO:0000256" key="7">
    <source>
        <dbReference type="ARBA" id="ARBA00022729"/>
    </source>
</evidence>
<dbReference type="GO" id="GO:0005509">
    <property type="term" value="F:calcium ion binding"/>
    <property type="evidence" value="ECO:0007669"/>
    <property type="project" value="InterPro"/>
</dbReference>
<keyword evidence="11" id="KW-0472">Membrane</keyword>
<keyword evidence="10" id="KW-1133">Transmembrane helix</keyword>
<dbReference type="PANTHER" id="PTHR11073">
    <property type="entry name" value="CALRETICULIN AND CALNEXIN"/>
    <property type="match status" value="1"/>
</dbReference>
<dbReference type="OrthoDB" id="5795902at2759"/>
<proteinExistence type="inferred from homology"/>
<evidence type="ECO:0000256" key="15">
    <source>
        <dbReference type="RuleBase" id="RU361168"/>
    </source>
</evidence>
<name>A0A1Q9D4L4_SYMMI</name>
<evidence type="ECO:0000256" key="13">
    <source>
        <dbReference type="ARBA" id="ARBA00023295"/>
    </source>
</evidence>
<dbReference type="InterPro" id="IPR001580">
    <property type="entry name" value="Calret/calnex"/>
</dbReference>
<dbReference type="GO" id="GO:0006457">
    <property type="term" value="P:protein folding"/>
    <property type="evidence" value="ECO:0007669"/>
    <property type="project" value="InterPro"/>
</dbReference>
<evidence type="ECO:0000256" key="3">
    <source>
        <dbReference type="ARBA" id="ARBA00009743"/>
    </source>
</evidence>
<dbReference type="PROSITE" id="PS00804">
    <property type="entry name" value="CALRETICULIN_2"/>
    <property type="match status" value="1"/>
</dbReference>
<dbReference type="InterPro" id="IPR002241">
    <property type="entry name" value="Glyco_hydro_27"/>
</dbReference>
<comment type="similarity">
    <text evidence="3 15">Belongs to the glycosyl hydrolase 27 family.</text>
</comment>
<organism evidence="18 19">
    <name type="scientific">Symbiodinium microadriaticum</name>
    <name type="common">Dinoflagellate</name>
    <name type="synonym">Zooxanthella microadriatica</name>
    <dbReference type="NCBI Taxonomy" id="2951"/>
    <lineage>
        <taxon>Eukaryota</taxon>
        <taxon>Sar</taxon>
        <taxon>Alveolata</taxon>
        <taxon>Dinophyceae</taxon>
        <taxon>Suessiales</taxon>
        <taxon>Symbiodiniaceae</taxon>
        <taxon>Symbiodinium</taxon>
    </lineage>
</organism>
<keyword evidence="13 15" id="KW-0326">Glycosidase</keyword>
<dbReference type="SUPFAM" id="SSF51445">
    <property type="entry name" value="(Trans)glycosidases"/>
    <property type="match status" value="1"/>
</dbReference>
<dbReference type="EMBL" id="LSRX01000727">
    <property type="protein sequence ID" value="OLP90119.1"/>
    <property type="molecule type" value="Genomic_DNA"/>
</dbReference>
<keyword evidence="12" id="KW-0143">Chaperone</keyword>
<dbReference type="Pfam" id="PF17801">
    <property type="entry name" value="Melibiase_C"/>
    <property type="match status" value="1"/>
</dbReference>
<evidence type="ECO:0000313" key="18">
    <source>
        <dbReference type="EMBL" id="OLP90119.1"/>
    </source>
</evidence>
<comment type="caution">
    <text evidence="18">The sequence shown here is derived from an EMBL/GenBank/DDBJ whole genome shotgun (WGS) entry which is preliminary data.</text>
</comment>
<dbReference type="SUPFAM" id="SSF51011">
    <property type="entry name" value="Glycosyl hydrolase domain"/>
    <property type="match status" value="1"/>
</dbReference>
<evidence type="ECO:0000256" key="10">
    <source>
        <dbReference type="ARBA" id="ARBA00022989"/>
    </source>
</evidence>
<evidence type="ECO:0000256" key="16">
    <source>
        <dbReference type="SAM" id="MobiDB-lite"/>
    </source>
</evidence>
<feature type="region of interest" description="Disordered" evidence="16">
    <location>
        <begin position="35"/>
        <end position="121"/>
    </location>
</feature>
<evidence type="ECO:0000256" key="4">
    <source>
        <dbReference type="ARBA" id="ARBA00010983"/>
    </source>
</evidence>
<keyword evidence="19" id="KW-1185">Reference proteome</keyword>
<protein>
    <recommendedName>
        <fullName evidence="5 15">Alpha-galactosidase</fullName>
        <ecNumber evidence="5 15">3.2.1.22</ecNumber>
    </recommendedName>
    <alternativeName>
        <fullName evidence="15">Melibiase</fullName>
    </alternativeName>
</protein>
<feature type="region of interest" description="Disordered" evidence="16">
    <location>
        <begin position="1096"/>
        <end position="1159"/>
    </location>
</feature>
<keyword evidence="14 15" id="KW-1015">Disulfide bond</keyword>
<evidence type="ECO:0000256" key="5">
    <source>
        <dbReference type="ARBA" id="ARBA00012755"/>
    </source>
</evidence>
<comment type="subcellular location">
    <subcellularLocation>
        <location evidence="2">Endoplasmic reticulum membrane</location>
        <topology evidence="2">Single-pass membrane protein</topology>
    </subcellularLocation>
</comment>
<dbReference type="InterPro" id="IPR018124">
    <property type="entry name" value="Calret/calnex_CS"/>
</dbReference>
<dbReference type="FunFam" id="3.20.20.70:FF:000197">
    <property type="entry name" value="Alpha-galactosidase"/>
    <property type="match status" value="1"/>
</dbReference>
<dbReference type="Proteomes" id="UP000186817">
    <property type="component" value="Unassembled WGS sequence"/>
</dbReference>
<feature type="compositionally biased region" description="Basic and acidic residues" evidence="16">
    <location>
        <begin position="1126"/>
        <end position="1139"/>
    </location>
</feature>
<evidence type="ECO:0000256" key="12">
    <source>
        <dbReference type="ARBA" id="ARBA00023186"/>
    </source>
</evidence>
<feature type="compositionally biased region" description="Basic and acidic residues" evidence="16">
    <location>
        <begin position="44"/>
        <end position="54"/>
    </location>
</feature>
<evidence type="ECO:0000256" key="8">
    <source>
        <dbReference type="ARBA" id="ARBA00022801"/>
    </source>
</evidence>
<sequence length="1417" mass="157546">MTADLEVDARDKRCLQETTKELDMLRALTPTTAAFMAEAPTISRPKEESPDRAPKFPRPATKGQSGKGKQQRDPQWGKQNRSKGFGGTWQQHRGWKRQGAKQESRAGSSQGQWGEKWEEDQELVEDESYDAKTLLNMVVMLPLRHESQHCISRIDSGFVAQVWHDTKTKTPERLNAPMRAVLMQHLIKTVLERLQKMMETPSSRSTAVSLGWLTEDEKAVTGLRWNQETRTHVRDEQIQPIDVQEVKAALEELVVLVKEPMVVARYHATRPLSEQYQSPNLTMLMEIRLRTEQSHQAWRHLYRLKQSAVWVAAGAFVRQERIQRSPCPETGCLDQVLGLMLGNKGKYCYTNAVIRGLLHGACWLGGSLVIMNGFVQMGAKLHRGCCSLLYRRAGIGHYGRKVYESIQPSAGCFRRKMETSGMFAASKTRIGEVRDGCCLFPSSVKRCSPPPMYTALAMGRLSTLCLAISTTLTECLDNGLARTPPMGWMTWERYRCITDCSTSGPSHCINEQLIKDMADRLAKDGWLEAGYKQVSIDDCWALPERDEKGQQVADPTRFPSGMAALGKYIHDRGLLFGTYSDIGSKTCAGKVGLQGHFDEDARLFASWGVDYIKVDGCYEELKDMQADYPAFGAALNRTGRPIVYSCSWPAYLPHHCEGSDACMASLVENCNLWRNYGDVDDSWQSVTGIVNFWKRRNSSDEMVRAAGPGHWNDPDMLIVGNFGLSQSEEQTQFALWAIFAAPLFMSNDLRMISAESKEILQNREVISVNQDVLGKQGFCVAGCDGDLRVWVRELSGHEAAVVLQNAGTGGDGSNITVDSSMISWFPERSTFLARDLFAKTDLGVFPGHVTLFVHVSSCRMLKLSQQKQAQAAPSCAVERPWESCRDAMLALRGAVFAAFTSASAEDGPAIPYVAPDVTGLHFVETFDADVWSRWKHSTAEKYNGKFEVTTRTPEALLGDVALKVSEAARHYGTAAKFEPIAVQQKGAFAVQFEARFEDGLSCGGSYIKLFDSEGRPSDAFDSETRYVVMFGPDKCGGTNKVHFIFQHKNPVTGKWEEKHLQTPPSVPMDRRTHLYGLFIRSDNSFEVHVDGEKKANGSLLKDMQPPVNPPKEIDDPSDQKPSNWVDEAKIDDPDASKPDDWDEDAPFQIPDPSASMPSGWLEDELAKIPDPKSQRPADWDDEEDGEWEAPIIDNPKCSVGCGKWEAPRINNPNYKGKWYAPKIDNPAYIGEWKPRQIDNPEYFVDENPYMLPTIDSVGIDIWTMDKGIMFDNIVVDSNPEKVIAFGQATFKVRSDIEAKQDKSASGQGMFSKALDTVLENPVPVLVTVLALLVGSFLLCCRGGAGSPAQPVTEGEPTPQRKKLSEYKKARSDSPSRKKDDAQADSAEASDGPAAAQPAESEEKKEEGGLAATLAQED</sequence>
<dbReference type="FunFam" id="2.10.250.10:FF:000001">
    <property type="entry name" value="Calnexin homolog"/>
    <property type="match status" value="1"/>
</dbReference>
<dbReference type="Pfam" id="PF00262">
    <property type="entry name" value="Calreticulin"/>
    <property type="match status" value="1"/>
</dbReference>
<feature type="region of interest" description="Disordered" evidence="16">
    <location>
        <begin position="1345"/>
        <end position="1417"/>
    </location>
</feature>
<evidence type="ECO:0000256" key="11">
    <source>
        <dbReference type="ARBA" id="ARBA00023136"/>
    </source>
</evidence>
<keyword evidence="6" id="KW-0812">Transmembrane</keyword>
<dbReference type="GO" id="GO:0051082">
    <property type="term" value="F:unfolded protein binding"/>
    <property type="evidence" value="ECO:0007669"/>
    <property type="project" value="InterPro"/>
</dbReference>
<dbReference type="InterPro" id="IPR009033">
    <property type="entry name" value="Calreticulin/calnexin_P_dom_sf"/>
</dbReference>
<dbReference type="GO" id="GO:0036503">
    <property type="term" value="P:ERAD pathway"/>
    <property type="evidence" value="ECO:0007669"/>
    <property type="project" value="TreeGrafter"/>
</dbReference>
<keyword evidence="8 15" id="KW-0378">Hydrolase</keyword>
<dbReference type="SUPFAM" id="SSF63887">
    <property type="entry name" value="P-domain of calnexin/calreticulin"/>
    <property type="match status" value="1"/>
</dbReference>
<dbReference type="InterPro" id="IPR013320">
    <property type="entry name" value="ConA-like_dom_sf"/>
</dbReference>
<evidence type="ECO:0000313" key="19">
    <source>
        <dbReference type="Proteomes" id="UP000186817"/>
    </source>
</evidence>
<gene>
    <name evidence="18" type="primary">Canx</name>
    <name evidence="18" type="ORF">AK812_SmicGene28351</name>
</gene>
<dbReference type="Gene3D" id="3.20.20.70">
    <property type="entry name" value="Aldolase class I"/>
    <property type="match status" value="1"/>
</dbReference>
<evidence type="ECO:0000259" key="17">
    <source>
        <dbReference type="Pfam" id="PF17801"/>
    </source>
</evidence>
<dbReference type="GO" id="GO:0005789">
    <property type="term" value="C:endoplasmic reticulum membrane"/>
    <property type="evidence" value="ECO:0007669"/>
    <property type="project" value="UniProtKB-SubCell"/>
</dbReference>
<keyword evidence="7" id="KW-0732">Signal</keyword>